<reference evidence="1" key="1">
    <citation type="submission" date="2020-05" db="EMBL/GenBank/DDBJ databases">
        <title>Mycena genomes resolve the evolution of fungal bioluminescence.</title>
        <authorList>
            <person name="Tsai I.J."/>
        </authorList>
    </citation>
    <scope>NUCLEOTIDE SEQUENCE</scope>
    <source>
        <strain evidence="1">CCC161011</strain>
    </source>
</reference>
<dbReference type="InterPro" id="IPR042099">
    <property type="entry name" value="ANL_N_sf"/>
</dbReference>
<dbReference type="EMBL" id="JACAZI010000013">
    <property type="protein sequence ID" value="KAF7345942.1"/>
    <property type="molecule type" value="Genomic_DNA"/>
</dbReference>
<dbReference type="PANTHER" id="PTHR24095">
    <property type="entry name" value="ACETYL-COENZYME A SYNTHETASE"/>
    <property type="match status" value="1"/>
</dbReference>
<evidence type="ECO:0000313" key="2">
    <source>
        <dbReference type="Proteomes" id="UP000620124"/>
    </source>
</evidence>
<keyword evidence="2" id="KW-1185">Reference proteome</keyword>
<dbReference type="GO" id="GO:0003987">
    <property type="term" value="F:acetate-CoA ligase activity"/>
    <property type="evidence" value="ECO:0007669"/>
    <property type="project" value="TreeGrafter"/>
</dbReference>
<dbReference type="GO" id="GO:0006085">
    <property type="term" value="P:acetyl-CoA biosynthetic process"/>
    <property type="evidence" value="ECO:0007669"/>
    <property type="project" value="TreeGrafter"/>
</dbReference>
<proteinExistence type="predicted"/>
<dbReference type="Gene3D" id="3.40.50.12780">
    <property type="entry name" value="N-terminal domain of ligase-like"/>
    <property type="match status" value="1"/>
</dbReference>
<dbReference type="SUPFAM" id="SSF56801">
    <property type="entry name" value="Acetyl-CoA synthetase-like"/>
    <property type="match status" value="1"/>
</dbReference>
<dbReference type="OrthoDB" id="1706066at2759"/>
<accession>A0A8H7CRU8</accession>
<organism evidence="1 2">
    <name type="scientific">Mycena venus</name>
    <dbReference type="NCBI Taxonomy" id="2733690"/>
    <lineage>
        <taxon>Eukaryota</taxon>
        <taxon>Fungi</taxon>
        <taxon>Dikarya</taxon>
        <taxon>Basidiomycota</taxon>
        <taxon>Agaricomycotina</taxon>
        <taxon>Agaricomycetes</taxon>
        <taxon>Agaricomycetidae</taxon>
        <taxon>Agaricales</taxon>
        <taxon>Marasmiineae</taxon>
        <taxon>Mycenaceae</taxon>
        <taxon>Mycena</taxon>
    </lineage>
</organism>
<dbReference type="GO" id="GO:0005829">
    <property type="term" value="C:cytosol"/>
    <property type="evidence" value="ECO:0007669"/>
    <property type="project" value="TreeGrafter"/>
</dbReference>
<gene>
    <name evidence="1" type="ORF">MVEN_01616600</name>
</gene>
<protein>
    <submittedName>
        <fullName evidence="1">Acetyl-coenzyme A synthetase</fullName>
    </submittedName>
</protein>
<evidence type="ECO:0000313" key="1">
    <source>
        <dbReference type="EMBL" id="KAF7345942.1"/>
    </source>
</evidence>
<sequence length="160" mass="17604">MTGQESVIKITNQPRPYRRPYRRPYSLPSLPPLSFSFSSLPRSLAPTLGRFSLPSPTLSLFALCLPSYYTLLTPFLSPLLTPPYSLSLFPLPSPASLTLSSLLYHILTLATLAPQTSASTCKPKGVVHTTGGYLFCAALTVKYIFDVHERDRFACMADMG</sequence>
<dbReference type="PANTHER" id="PTHR24095:SF14">
    <property type="entry name" value="ACETYL-COENZYME A SYNTHETASE 1"/>
    <property type="match status" value="1"/>
</dbReference>
<dbReference type="AlphaFoldDB" id="A0A8H7CRU8"/>
<comment type="caution">
    <text evidence="1">The sequence shown here is derived from an EMBL/GenBank/DDBJ whole genome shotgun (WGS) entry which is preliminary data.</text>
</comment>
<dbReference type="Proteomes" id="UP000620124">
    <property type="component" value="Unassembled WGS sequence"/>
</dbReference>
<name>A0A8H7CRU8_9AGAR</name>